<dbReference type="Gene3D" id="3.40.190.10">
    <property type="entry name" value="Periplasmic binding protein-like II"/>
    <property type="match status" value="1"/>
</dbReference>
<dbReference type="Pfam" id="PF03401">
    <property type="entry name" value="TctC"/>
    <property type="match status" value="1"/>
</dbReference>
<dbReference type="EMBL" id="SMBX01000001">
    <property type="protein sequence ID" value="TCV02871.1"/>
    <property type="molecule type" value="Genomic_DNA"/>
</dbReference>
<dbReference type="SUPFAM" id="SSF53850">
    <property type="entry name" value="Periplasmic binding protein-like II"/>
    <property type="match status" value="1"/>
</dbReference>
<comment type="similarity">
    <text evidence="1">Belongs to the UPF0065 (bug) family.</text>
</comment>
<dbReference type="AlphaFoldDB" id="A0A4R3VF59"/>
<protein>
    <submittedName>
        <fullName evidence="3">Tripartite-type tricarboxylate transporter receptor subunit TctC</fullName>
    </submittedName>
</protein>
<keyword evidence="3" id="KW-0675">Receptor</keyword>
<evidence type="ECO:0000313" key="4">
    <source>
        <dbReference type="Proteomes" id="UP000294692"/>
    </source>
</evidence>
<keyword evidence="4" id="KW-1185">Reference proteome</keyword>
<dbReference type="Gene3D" id="3.40.190.150">
    <property type="entry name" value="Bordetella uptake gene, domain 1"/>
    <property type="match status" value="1"/>
</dbReference>
<organism evidence="3 4">
    <name type="scientific">Paracandidimonas soli</name>
    <dbReference type="NCBI Taxonomy" id="1917182"/>
    <lineage>
        <taxon>Bacteria</taxon>
        <taxon>Pseudomonadati</taxon>
        <taxon>Pseudomonadota</taxon>
        <taxon>Betaproteobacteria</taxon>
        <taxon>Burkholderiales</taxon>
        <taxon>Alcaligenaceae</taxon>
        <taxon>Paracandidimonas</taxon>
    </lineage>
</organism>
<dbReference type="OrthoDB" id="8678477at2"/>
<comment type="caution">
    <text evidence="3">The sequence shown here is derived from an EMBL/GenBank/DDBJ whole genome shotgun (WGS) entry which is preliminary data.</text>
</comment>
<proteinExistence type="inferred from homology"/>
<reference evidence="3 4" key="1">
    <citation type="submission" date="2019-03" db="EMBL/GenBank/DDBJ databases">
        <title>Genomic Encyclopedia of Type Strains, Phase IV (KMG-IV): sequencing the most valuable type-strain genomes for metagenomic binning, comparative biology and taxonomic classification.</title>
        <authorList>
            <person name="Goeker M."/>
        </authorList>
    </citation>
    <scope>NUCLEOTIDE SEQUENCE [LARGE SCALE GENOMIC DNA]</scope>
    <source>
        <strain evidence="3 4">DSM 100048</strain>
    </source>
</reference>
<gene>
    <name evidence="3" type="ORF">EV686_101329</name>
</gene>
<dbReference type="Proteomes" id="UP000294692">
    <property type="component" value="Unassembled WGS sequence"/>
</dbReference>
<keyword evidence="2" id="KW-0732">Signal</keyword>
<name>A0A4R3VF59_9BURK</name>
<dbReference type="PANTHER" id="PTHR42928">
    <property type="entry name" value="TRICARBOXYLATE-BINDING PROTEIN"/>
    <property type="match status" value="1"/>
</dbReference>
<sequence length="325" mass="34222">MGIMAKIAVSAALMAVAAPAAMADNYPSQPVRLVVGFSPGSSIDLVARIIGDGLSKRMGTSFIIENKTGANGMIAARTVQQAKPDGYTLLVSNSSSITVNPLLFSDLGYEPLKDFAPISTVVSVPFVLTVNPANPNTKDISNVADLIAKAKADPGGVTYGSAGNGNLMHLAGAQLAAMSGTQMTHVPYRGAASMEAGLLANEIYFGFDTLSGVPLMKSGKLKPLAMSSKERWRDLPDVPALDEVGYPGFDISFWVGTFAPAGTPDAVVERLNKEIAAVVQEPEVRERLMQQGNILTQSPADFIKKIETELGQNGDLIKRANITAQ</sequence>
<accession>A0A4R3VF59</accession>
<dbReference type="RefSeq" id="WP_132472804.1">
    <property type="nucleotide sequence ID" value="NZ_JBHRVM010000001.1"/>
</dbReference>
<evidence type="ECO:0000256" key="1">
    <source>
        <dbReference type="ARBA" id="ARBA00006987"/>
    </source>
</evidence>
<dbReference type="PIRSF" id="PIRSF017082">
    <property type="entry name" value="YflP"/>
    <property type="match status" value="1"/>
</dbReference>
<feature type="signal peptide" evidence="2">
    <location>
        <begin position="1"/>
        <end position="23"/>
    </location>
</feature>
<evidence type="ECO:0000256" key="2">
    <source>
        <dbReference type="SAM" id="SignalP"/>
    </source>
</evidence>
<dbReference type="InterPro" id="IPR042100">
    <property type="entry name" value="Bug_dom1"/>
</dbReference>
<dbReference type="PANTHER" id="PTHR42928:SF5">
    <property type="entry name" value="BLR1237 PROTEIN"/>
    <property type="match status" value="1"/>
</dbReference>
<evidence type="ECO:0000313" key="3">
    <source>
        <dbReference type="EMBL" id="TCV02871.1"/>
    </source>
</evidence>
<feature type="chain" id="PRO_5020896861" evidence="2">
    <location>
        <begin position="24"/>
        <end position="325"/>
    </location>
</feature>
<dbReference type="CDD" id="cd07012">
    <property type="entry name" value="PBP2_Bug_TTT"/>
    <property type="match status" value="1"/>
</dbReference>
<dbReference type="InterPro" id="IPR005064">
    <property type="entry name" value="BUG"/>
</dbReference>